<dbReference type="InterPro" id="IPR053028">
    <property type="entry name" value="Spo0E-like_phosphatase"/>
</dbReference>
<dbReference type="PANTHER" id="PTHR41263:SF1">
    <property type="entry name" value="ASPARTYL-PHOSPHATE PHOSPHATASE YISI"/>
    <property type="match status" value="1"/>
</dbReference>
<organism evidence="1 2">
    <name type="scientific">Cytobacillus spartinae</name>
    <dbReference type="NCBI Taxonomy" id="3299023"/>
    <lineage>
        <taxon>Bacteria</taxon>
        <taxon>Bacillati</taxon>
        <taxon>Bacillota</taxon>
        <taxon>Bacilli</taxon>
        <taxon>Bacillales</taxon>
        <taxon>Bacillaceae</taxon>
        <taxon>Cytobacillus</taxon>
    </lineage>
</organism>
<accession>A0ABW6K7Q1</accession>
<comment type="caution">
    <text evidence="1">The sequence shown here is derived from an EMBL/GenBank/DDBJ whole genome shotgun (WGS) entry which is preliminary data.</text>
</comment>
<sequence>MISLHNLTRDIDQKRELLIKTGLTKGLTSPETLKISQDLDSLLNKYQLYNKEK</sequence>
<dbReference type="EMBL" id="JBIACK010000001">
    <property type="protein sequence ID" value="MFE8699759.1"/>
    <property type="molecule type" value="Genomic_DNA"/>
</dbReference>
<dbReference type="Proteomes" id="UP001601059">
    <property type="component" value="Unassembled WGS sequence"/>
</dbReference>
<dbReference type="Gene3D" id="4.10.280.10">
    <property type="entry name" value="Helix-loop-helix DNA-binding domain"/>
    <property type="match status" value="1"/>
</dbReference>
<dbReference type="SUPFAM" id="SSF140500">
    <property type="entry name" value="BAS1536-like"/>
    <property type="match status" value="1"/>
</dbReference>
<dbReference type="Pfam" id="PF09388">
    <property type="entry name" value="SpoOE-like"/>
    <property type="match status" value="1"/>
</dbReference>
<gene>
    <name evidence="1" type="ORF">ACFYKX_03875</name>
</gene>
<dbReference type="InterPro" id="IPR018540">
    <property type="entry name" value="Spo0E-like"/>
</dbReference>
<dbReference type="InterPro" id="IPR036638">
    <property type="entry name" value="HLH_DNA-bd_sf"/>
</dbReference>
<evidence type="ECO:0000313" key="2">
    <source>
        <dbReference type="Proteomes" id="UP001601059"/>
    </source>
</evidence>
<evidence type="ECO:0000313" key="1">
    <source>
        <dbReference type="EMBL" id="MFE8699759.1"/>
    </source>
</evidence>
<dbReference type="PANTHER" id="PTHR41263">
    <property type="entry name" value="ASPARTYL-PHOSPHATE PHOSPHATASE YISI"/>
    <property type="match status" value="1"/>
</dbReference>
<name>A0ABW6K7Q1_9BACI</name>
<reference evidence="1 2" key="1">
    <citation type="submission" date="2024-08" db="EMBL/GenBank/DDBJ databases">
        <title>Two novel Cytobacillus novel species.</title>
        <authorList>
            <person name="Liu G."/>
        </authorList>
    </citation>
    <scope>NUCLEOTIDE SEQUENCE [LARGE SCALE GENOMIC DNA]</scope>
    <source>
        <strain evidence="1 2">FJAT-54145</strain>
    </source>
</reference>
<dbReference type="InterPro" id="IPR037208">
    <property type="entry name" value="Spo0E-like_sf"/>
</dbReference>
<dbReference type="RefSeq" id="WP_389358226.1">
    <property type="nucleotide sequence ID" value="NZ_JBIACK010000001.1"/>
</dbReference>
<keyword evidence="2" id="KW-1185">Reference proteome</keyword>
<proteinExistence type="predicted"/>
<protein>
    <submittedName>
        <fullName evidence="1">Spo0E family sporulation regulatory protein-aspartic acid phosphatase</fullName>
    </submittedName>
</protein>